<protein>
    <submittedName>
        <fullName evidence="1">Amino acid synthesis family protein</fullName>
    </submittedName>
</protein>
<dbReference type="Proteomes" id="UP001596012">
    <property type="component" value="Unassembled WGS sequence"/>
</dbReference>
<dbReference type="RefSeq" id="WP_386343594.1">
    <property type="nucleotide sequence ID" value="NZ_JBHSFG010000030.1"/>
</dbReference>
<reference evidence="2" key="1">
    <citation type="journal article" date="2019" name="Int. J. Syst. Evol. Microbiol.">
        <title>The Global Catalogue of Microorganisms (GCM) 10K type strain sequencing project: providing services to taxonomists for standard genome sequencing and annotation.</title>
        <authorList>
            <consortium name="The Broad Institute Genomics Platform"/>
            <consortium name="The Broad Institute Genome Sequencing Center for Infectious Disease"/>
            <person name="Wu L."/>
            <person name="Ma J."/>
        </authorList>
    </citation>
    <scope>NUCLEOTIDE SEQUENCE [LARGE SCALE GENOMIC DNA]</scope>
    <source>
        <strain evidence="2">DT43</strain>
    </source>
</reference>
<dbReference type="EMBL" id="JBHSFG010000030">
    <property type="protein sequence ID" value="MFC4466821.1"/>
    <property type="molecule type" value="Genomic_DNA"/>
</dbReference>
<dbReference type="Pfam" id="PF06684">
    <property type="entry name" value="AA_synth"/>
    <property type="match status" value="1"/>
</dbReference>
<comment type="caution">
    <text evidence="1">The sequence shown here is derived from an EMBL/GenBank/DDBJ whole genome shotgun (WGS) entry which is preliminary data.</text>
</comment>
<keyword evidence="2" id="KW-1185">Reference proteome</keyword>
<organism evidence="1 2">
    <name type="scientific">Streptomyces xiangluensis</name>
    <dbReference type="NCBI Taxonomy" id="2665720"/>
    <lineage>
        <taxon>Bacteria</taxon>
        <taxon>Bacillati</taxon>
        <taxon>Actinomycetota</taxon>
        <taxon>Actinomycetes</taxon>
        <taxon>Kitasatosporales</taxon>
        <taxon>Streptomycetaceae</taxon>
        <taxon>Streptomyces</taxon>
    </lineage>
</organism>
<dbReference type="InterPro" id="IPR035936">
    <property type="entry name" value="BB2672"/>
</dbReference>
<dbReference type="Gene3D" id="3.30.1330.110">
    <property type="entry name" value="BB2672"/>
    <property type="match status" value="1"/>
</dbReference>
<evidence type="ECO:0000313" key="1">
    <source>
        <dbReference type="EMBL" id="MFC4466821.1"/>
    </source>
</evidence>
<accession>A0ABV8YRE8</accession>
<name>A0ABV8YRE8_9ACTN</name>
<dbReference type="SUPFAM" id="SSF160519">
    <property type="entry name" value="BB2672-like"/>
    <property type="match status" value="1"/>
</dbReference>
<proteinExistence type="predicted"/>
<gene>
    <name evidence="1" type="ORF">ACFPH6_20195</name>
</gene>
<sequence>MAKTPPAVRKVYSQLEVVHSSAGRSDDRGPLRRVAVCAVIENPYAGRGYVEDLGVLVDASGEIGTMLGLEAARLLGEPVESYGKGGLVGTDGEQEHINAAVTSVFGNAFREAIGGGEAWITSVTKTAAAGTVIDVPLAYKDEIWVRSHYDAMEVRVPDAPHPNEIVVIAAVANRGRLNARVGGMTVDEASAGSAR</sequence>
<dbReference type="InterPro" id="IPR009569">
    <property type="entry name" value="AA_synth_put"/>
</dbReference>
<evidence type="ECO:0000313" key="2">
    <source>
        <dbReference type="Proteomes" id="UP001596012"/>
    </source>
</evidence>